<gene>
    <name evidence="6" type="ORF">METZ01_LOCUS360895</name>
</gene>
<dbReference type="PROSITE" id="PS00474">
    <property type="entry name" value="RIBOSOMAL_L3"/>
    <property type="match status" value="1"/>
</dbReference>
<proteinExistence type="inferred from homology"/>
<sequence length="170" mass="18665">MEALIGKKIGMTQIFSKEGNSLPVTVVEVEKCVPLLRRTQERNGYDAVLVAYGTRKLKHTNKPEQGFYNKIKAEPANILTEFRDQEIGDEDLGKPLKVDLFKEGDKVNVVGVSKGKGFAGVMKRWGMGGAPASHGHHEIYRGGGSIGMHTYPGRVFKGKKMPGHMGVEKV</sequence>
<dbReference type="InterPro" id="IPR009000">
    <property type="entry name" value="Transl_B-barrel_sf"/>
</dbReference>
<evidence type="ECO:0000313" key="6">
    <source>
        <dbReference type="EMBL" id="SVD08041.1"/>
    </source>
</evidence>
<evidence type="ECO:0008006" key="7">
    <source>
        <dbReference type="Google" id="ProtNLM"/>
    </source>
</evidence>
<dbReference type="SUPFAM" id="SSF50447">
    <property type="entry name" value="Translation proteins"/>
    <property type="match status" value="1"/>
</dbReference>
<dbReference type="InterPro" id="IPR019926">
    <property type="entry name" value="Ribosomal_uL3_CS"/>
</dbReference>
<dbReference type="Gene3D" id="3.30.160.810">
    <property type="match status" value="1"/>
</dbReference>
<protein>
    <recommendedName>
        <fullName evidence="7">50S ribosomal protein L3</fullName>
    </recommendedName>
</protein>
<organism evidence="6">
    <name type="scientific">marine metagenome</name>
    <dbReference type="NCBI Taxonomy" id="408172"/>
    <lineage>
        <taxon>unclassified sequences</taxon>
        <taxon>metagenomes</taxon>
        <taxon>ecological metagenomes</taxon>
    </lineage>
</organism>
<evidence type="ECO:0000256" key="5">
    <source>
        <dbReference type="ARBA" id="ARBA00023274"/>
    </source>
</evidence>
<keyword evidence="2" id="KW-0699">rRNA-binding</keyword>
<comment type="similarity">
    <text evidence="1">Belongs to the universal ribosomal protein uL3 family.</text>
</comment>
<dbReference type="NCBIfam" id="TIGR03625">
    <property type="entry name" value="L3_bact"/>
    <property type="match status" value="1"/>
</dbReference>
<evidence type="ECO:0000256" key="4">
    <source>
        <dbReference type="ARBA" id="ARBA00022980"/>
    </source>
</evidence>
<dbReference type="GO" id="GO:0022625">
    <property type="term" value="C:cytosolic large ribosomal subunit"/>
    <property type="evidence" value="ECO:0007669"/>
    <property type="project" value="TreeGrafter"/>
</dbReference>
<accession>A0A382SGL0</accession>
<dbReference type="PANTHER" id="PTHR11229">
    <property type="entry name" value="50S RIBOSOMAL PROTEIN L3"/>
    <property type="match status" value="1"/>
</dbReference>
<dbReference type="Pfam" id="PF00297">
    <property type="entry name" value="Ribosomal_L3"/>
    <property type="match status" value="1"/>
</dbReference>
<keyword evidence="4" id="KW-0689">Ribosomal protein</keyword>
<name>A0A382SGL0_9ZZZZ</name>
<keyword evidence="3" id="KW-0694">RNA-binding</keyword>
<evidence type="ECO:0000256" key="3">
    <source>
        <dbReference type="ARBA" id="ARBA00022884"/>
    </source>
</evidence>
<dbReference type="InterPro" id="IPR019927">
    <property type="entry name" value="Ribosomal_uL3_bac/org-type"/>
</dbReference>
<dbReference type="InterPro" id="IPR044892">
    <property type="entry name" value="Ribosomal_L3_dom_3_arc_sf"/>
</dbReference>
<dbReference type="Gene3D" id="4.10.960.10">
    <property type="entry name" value="Ribosomal protein L3, domain 3"/>
    <property type="match status" value="1"/>
</dbReference>
<dbReference type="InterPro" id="IPR000597">
    <property type="entry name" value="Ribosomal_uL3"/>
</dbReference>
<dbReference type="GO" id="GO:0003735">
    <property type="term" value="F:structural constituent of ribosome"/>
    <property type="evidence" value="ECO:0007669"/>
    <property type="project" value="InterPro"/>
</dbReference>
<evidence type="ECO:0000256" key="2">
    <source>
        <dbReference type="ARBA" id="ARBA00022730"/>
    </source>
</evidence>
<dbReference type="EMBL" id="UINC01128350">
    <property type="protein sequence ID" value="SVD08041.1"/>
    <property type="molecule type" value="Genomic_DNA"/>
</dbReference>
<dbReference type="AlphaFoldDB" id="A0A382SGL0"/>
<dbReference type="GO" id="GO:0019843">
    <property type="term" value="F:rRNA binding"/>
    <property type="evidence" value="ECO:0007669"/>
    <property type="project" value="UniProtKB-KW"/>
</dbReference>
<reference evidence="6" key="1">
    <citation type="submission" date="2018-05" db="EMBL/GenBank/DDBJ databases">
        <authorList>
            <person name="Lanie J.A."/>
            <person name="Ng W.-L."/>
            <person name="Kazmierczak K.M."/>
            <person name="Andrzejewski T.M."/>
            <person name="Davidsen T.M."/>
            <person name="Wayne K.J."/>
            <person name="Tettelin H."/>
            <person name="Glass J.I."/>
            <person name="Rusch D."/>
            <person name="Podicherti R."/>
            <person name="Tsui H.-C.T."/>
            <person name="Winkler M.E."/>
        </authorList>
    </citation>
    <scope>NUCLEOTIDE SEQUENCE</scope>
</reference>
<dbReference type="PANTHER" id="PTHR11229:SF16">
    <property type="entry name" value="LARGE RIBOSOMAL SUBUNIT PROTEIN UL3C"/>
    <property type="match status" value="1"/>
</dbReference>
<feature type="non-terminal residue" evidence="6">
    <location>
        <position position="170"/>
    </location>
</feature>
<keyword evidence="5" id="KW-0687">Ribonucleoprotein</keyword>
<dbReference type="GO" id="GO:0006412">
    <property type="term" value="P:translation"/>
    <property type="evidence" value="ECO:0007669"/>
    <property type="project" value="InterPro"/>
</dbReference>
<evidence type="ECO:0000256" key="1">
    <source>
        <dbReference type="ARBA" id="ARBA00006540"/>
    </source>
</evidence>